<evidence type="ECO:0000313" key="2">
    <source>
        <dbReference type="EMBL" id="SDE28765.1"/>
    </source>
</evidence>
<organism evidence="2 3">
    <name type="scientific">Salipiger thiooxidans</name>
    <dbReference type="NCBI Taxonomy" id="282683"/>
    <lineage>
        <taxon>Bacteria</taxon>
        <taxon>Pseudomonadati</taxon>
        <taxon>Pseudomonadota</taxon>
        <taxon>Alphaproteobacteria</taxon>
        <taxon>Rhodobacterales</taxon>
        <taxon>Roseobacteraceae</taxon>
        <taxon>Salipiger</taxon>
    </lineage>
</organism>
<evidence type="ECO:0000259" key="1">
    <source>
        <dbReference type="Pfam" id="PF06568"/>
    </source>
</evidence>
<proteinExistence type="predicted"/>
<dbReference type="InterPro" id="IPR009506">
    <property type="entry name" value="YjiS-like"/>
</dbReference>
<keyword evidence="3" id="KW-1185">Reference proteome</keyword>
<reference evidence="3" key="1">
    <citation type="submission" date="2016-10" db="EMBL/GenBank/DDBJ databases">
        <authorList>
            <person name="Varghese N."/>
            <person name="Submissions S."/>
        </authorList>
    </citation>
    <scope>NUCLEOTIDE SEQUENCE [LARGE SCALE GENOMIC DNA]</scope>
    <source>
        <strain evidence="3">DSM 10146</strain>
    </source>
</reference>
<dbReference type="Pfam" id="PF06568">
    <property type="entry name" value="YjiS-like"/>
    <property type="match status" value="1"/>
</dbReference>
<protein>
    <recommendedName>
        <fullName evidence="1">YjiS-like domain-containing protein</fullName>
    </recommendedName>
</protein>
<evidence type="ECO:0000313" key="3">
    <source>
        <dbReference type="Proteomes" id="UP000198994"/>
    </source>
</evidence>
<dbReference type="EMBL" id="FNAV01000002">
    <property type="protein sequence ID" value="SDE28765.1"/>
    <property type="molecule type" value="Genomic_DNA"/>
</dbReference>
<gene>
    <name evidence="2" type="ORF">SAMN04488105_102296</name>
</gene>
<name>A0A1G7BRE0_9RHOB</name>
<dbReference type="AlphaFoldDB" id="A0A1G7BRE0"/>
<dbReference type="Proteomes" id="UP000198994">
    <property type="component" value="Unassembled WGS sequence"/>
</dbReference>
<dbReference type="STRING" id="282683.SAMN04488105_102296"/>
<feature type="domain" description="YjiS-like" evidence="1">
    <location>
        <begin position="31"/>
        <end position="59"/>
    </location>
</feature>
<sequence>MPRDTAQTCAAPVAIRRPRGARALLTRLLDLQALWRQRRRLAELDDAALRDMGLTRSEALHEARRPVWDAPAHWRN</sequence>
<dbReference type="RefSeq" id="WP_008883780.1">
    <property type="nucleotide sequence ID" value="NZ_FNAV01000002.1"/>
</dbReference>
<accession>A0A1G7BRE0</accession>
<dbReference type="OrthoDB" id="8096613at2"/>